<keyword evidence="1 6" id="KW-0436">Ligase</keyword>
<dbReference type="Pfam" id="PF02875">
    <property type="entry name" value="Mur_ligase_C"/>
    <property type="match status" value="1"/>
</dbReference>
<reference evidence="6" key="1">
    <citation type="submission" date="2019-12" db="EMBL/GenBank/DDBJ databases">
        <authorList>
            <person name="Cremers G."/>
        </authorList>
    </citation>
    <scope>NUCLEOTIDE SEQUENCE</scope>
    <source>
        <strain evidence="6">Vvax</strain>
    </source>
</reference>
<dbReference type="EC" id="6.3.2.10" evidence="6"/>
<evidence type="ECO:0000259" key="4">
    <source>
        <dbReference type="Pfam" id="PF02875"/>
    </source>
</evidence>
<dbReference type="InterPro" id="IPR036565">
    <property type="entry name" value="Mur-like_cat_sf"/>
</dbReference>
<dbReference type="EMBL" id="LR743507">
    <property type="protein sequence ID" value="CAA2108422.1"/>
    <property type="molecule type" value="Genomic_DNA"/>
</dbReference>
<dbReference type="GO" id="GO:0005524">
    <property type="term" value="F:ATP binding"/>
    <property type="evidence" value="ECO:0007669"/>
    <property type="project" value="UniProtKB-KW"/>
</dbReference>
<proteinExistence type="predicted"/>
<protein>
    <submittedName>
        <fullName evidence="6">UDP-N-acetylmuramoyl-tripeptide--D-alanyl-D-alanine ligase</fullName>
        <ecNumber evidence="6">6.3.2.10</ecNumber>
    </submittedName>
</protein>
<dbReference type="PANTHER" id="PTHR43024:SF1">
    <property type="entry name" value="UDP-N-ACETYLMURAMOYL-TRIPEPTIDE--D-ALANYL-D-ALANINE LIGASE"/>
    <property type="match status" value="1"/>
</dbReference>
<dbReference type="InterPro" id="IPR036615">
    <property type="entry name" value="Mur_ligase_C_dom_sf"/>
</dbReference>
<dbReference type="SUPFAM" id="SSF48208">
    <property type="entry name" value="Six-hairpin glycosidases"/>
    <property type="match status" value="1"/>
</dbReference>
<evidence type="ECO:0000256" key="3">
    <source>
        <dbReference type="ARBA" id="ARBA00022840"/>
    </source>
</evidence>
<keyword evidence="3" id="KW-0067">ATP-binding</keyword>
<evidence type="ECO:0000256" key="2">
    <source>
        <dbReference type="ARBA" id="ARBA00022741"/>
    </source>
</evidence>
<dbReference type="InterPro" id="IPR004101">
    <property type="entry name" value="Mur_ligase_C"/>
</dbReference>
<dbReference type="SUPFAM" id="SSF53244">
    <property type="entry name" value="MurD-like peptide ligases, peptide-binding domain"/>
    <property type="match status" value="1"/>
</dbReference>
<dbReference type="InterPro" id="IPR008928">
    <property type="entry name" value="6-hairpin_glycosidase_sf"/>
</dbReference>
<keyword evidence="2" id="KW-0547">Nucleotide-binding</keyword>
<dbReference type="AlphaFoldDB" id="A0A679JE36"/>
<dbReference type="Pfam" id="PF08245">
    <property type="entry name" value="Mur_ligase_M"/>
    <property type="match status" value="1"/>
</dbReference>
<dbReference type="InterPro" id="IPR013221">
    <property type="entry name" value="Mur_ligase_cen"/>
</dbReference>
<dbReference type="RefSeq" id="WP_339092436.1">
    <property type="nucleotide sequence ID" value="NZ_LR743507.1"/>
</dbReference>
<dbReference type="Gene3D" id="3.40.1190.10">
    <property type="entry name" value="Mur-like, catalytic domain"/>
    <property type="match status" value="1"/>
</dbReference>
<evidence type="ECO:0000313" key="6">
    <source>
        <dbReference type="EMBL" id="CAA2108422.1"/>
    </source>
</evidence>
<feature type="domain" description="Mur ligase C-terminal" evidence="4">
    <location>
        <begin position="932"/>
        <end position="1043"/>
    </location>
</feature>
<gene>
    <name evidence="6" type="primary">murF_2</name>
    <name evidence="6" type="ORF">VVAX_04932</name>
</gene>
<dbReference type="GO" id="GO:0047480">
    <property type="term" value="F:UDP-N-acetylmuramoyl-tripeptide-D-alanyl-D-alanine ligase activity"/>
    <property type="evidence" value="ECO:0007669"/>
    <property type="project" value="UniProtKB-EC"/>
</dbReference>
<evidence type="ECO:0000259" key="5">
    <source>
        <dbReference type="Pfam" id="PF08245"/>
    </source>
</evidence>
<evidence type="ECO:0000256" key="1">
    <source>
        <dbReference type="ARBA" id="ARBA00022598"/>
    </source>
</evidence>
<sequence length="1059" mass="115196">MMSFKDQLHACHERLASVCAALPAPYPAFTLFFSVSDGSQRAHVVHARAAGFEAAWREGAGQVEQWVHDRGIVSPWLRIDWVEGASPMDWAQFNTQLTAVKRNYFRLGLAFDQDFALAFTEQELNANAMLCGDSTIPHSVVNPRNFEVYGQARFRQLPPLDMPADRPVYLLATVGVFCQPDGVVHKLVGTGLDAGRRQLPALNPQSVHDLVRSGSSYLARQVQSDGLFVYGYFPCFDRRIPTYDAMRHASALYAMLEAWELTRDETLRFAIDRALDHLAGALIRDYTLADGRAVAFLVDTGGEIRLGGNAACVRTLVKYCELMDTRHWLPLLEKLALGIVSLQDPASGRFNHVLHAADLTVKQASRTIYYDGEAAFSLMRLYGLVRDPQWLAAVEKAFDHFIASQHWQAHDHWLSCCVNELTHWSPQEKYFRFGLQNVAGYLDFVLDRKTTFPTLLELMLAAQQMLQRLEGMPAMRHLLDELDTEKFYRALDYRAHYLLNGFFWPEMAMYFRRPSSVAGSFFVRHHSFRVRIDDVEQYVSGFAAYHRFLLERRAAPGLAAGGVAGVNSGGTAGSGAGRDDGAAWTASEMARVTGGEWVVRPDDGWRATGVAQRSYMRKGRVVFDHQARPSKTPLAAVTLKGVLQPAAAVLCTDPKPHLDKRVPVLKVSNVLQAVLELGDHARAEFTGHVCGVLGSGATAGAGAGAGAGGATAAGGGASSATVAAMLAGALTVWGEVAQPEGSVSLPSGIAWNMTCMPRHAAYWVLEMGTSQMPASAQLVRPSLLVVTGLSAASQKHRGPSEAAARMDSRIFQAMAAGDSVVLNRDMPEFAIFAEAAMAQQLQVLSYGEHRDADVRLLAFDHGEVQALVAGEPFQLRLNAPGRHMGASAVAALAALQALRLPLGAAVEPFAHFEPPGGRGALHTIHIGGGSFKLIDETYDANPSSMRAALELLSQAPCEPSRRVAILGDMQELGPAAQRHHLDLEAGLLASQPDRVLLCGPMMRALHARIRTKVRSHWFVDVSDLSTALGSLLQPGDWVLAKSSAGVGLSRLARVLKALP</sequence>
<dbReference type="GO" id="GO:0005975">
    <property type="term" value="P:carbohydrate metabolic process"/>
    <property type="evidence" value="ECO:0007669"/>
    <property type="project" value="InterPro"/>
</dbReference>
<feature type="domain" description="Mur ligase central" evidence="5">
    <location>
        <begin position="740"/>
        <end position="894"/>
    </location>
</feature>
<dbReference type="InterPro" id="IPR051046">
    <property type="entry name" value="MurCDEF_CellWall_CoF430Synth"/>
</dbReference>
<organism evidence="6">
    <name type="scientific">Variovorax paradoxus</name>
    <dbReference type="NCBI Taxonomy" id="34073"/>
    <lineage>
        <taxon>Bacteria</taxon>
        <taxon>Pseudomonadati</taxon>
        <taxon>Pseudomonadota</taxon>
        <taxon>Betaproteobacteria</taxon>
        <taxon>Burkholderiales</taxon>
        <taxon>Comamonadaceae</taxon>
        <taxon>Variovorax</taxon>
    </lineage>
</organism>
<dbReference type="SUPFAM" id="SSF53623">
    <property type="entry name" value="MurD-like peptide ligases, catalytic domain"/>
    <property type="match status" value="1"/>
</dbReference>
<dbReference type="PANTHER" id="PTHR43024">
    <property type="entry name" value="UDP-N-ACETYLMURAMOYL-TRIPEPTIDE--D-ALANYL-D-ALANINE LIGASE"/>
    <property type="match status" value="1"/>
</dbReference>
<accession>A0A679JE36</accession>
<dbReference type="Gene3D" id="3.90.190.20">
    <property type="entry name" value="Mur ligase, C-terminal domain"/>
    <property type="match status" value="1"/>
</dbReference>
<name>A0A679JE36_VARPD</name>